<feature type="domain" description="DNA-directed RNA polymerase III subunit RPC5 C-terminal" evidence="2">
    <location>
        <begin position="141"/>
        <end position="176"/>
    </location>
</feature>
<name>A0A672K6G7_SINGR</name>
<evidence type="ECO:0000259" key="2">
    <source>
        <dbReference type="Pfam" id="PF19725"/>
    </source>
</evidence>
<evidence type="ECO:0000256" key="1">
    <source>
        <dbReference type="SAM" id="MobiDB-lite"/>
    </source>
</evidence>
<evidence type="ECO:0000313" key="3">
    <source>
        <dbReference type="Ensembl" id="ENSSGRP00000006278.1"/>
    </source>
</evidence>
<feature type="compositionally biased region" description="Polar residues" evidence="1">
    <location>
        <begin position="44"/>
        <end position="61"/>
    </location>
</feature>
<dbReference type="PANTHER" id="PTHR12069:SF0">
    <property type="entry name" value="DNA-DIRECTED RNA POLYMERASE III SUBUNIT RPC5"/>
    <property type="match status" value="1"/>
</dbReference>
<dbReference type="GO" id="GO:0005666">
    <property type="term" value="C:RNA polymerase III complex"/>
    <property type="evidence" value="ECO:0007669"/>
    <property type="project" value="TreeGrafter"/>
</dbReference>
<accession>A0A672K6G7</accession>
<protein>
    <recommendedName>
        <fullName evidence="2">DNA-directed RNA polymerase III subunit RPC5 C-terminal domain-containing protein</fullName>
    </recommendedName>
</protein>
<dbReference type="AlphaFoldDB" id="A0A672K6G7"/>
<dbReference type="InParanoid" id="A0A672K6G7"/>
<dbReference type="Ensembl" id="ENSSGRT00000006816.1">
    <property type="protein sequence ID" value="ENSSGRP00000006278.1"/>
    <property type="gene ID" value="ENSSGRG00000004215.1"/>
</dbReference>
<evidence type="ECO:0000313" key="4">
    <source>
        <dbReference type="Proteomes" id="UP000472262"/>
    </source>
</evidence>
<reference evidence="3" key="1">
    <citation type="submission" date="2025-08" db="UniProtKB">
        <authorList>
            <consortium name="Ensembl"/>
        </authorList>
    </citation>
    <scope>IDENTIFICATION</scope>
</reference>
<dbReference type="GO" id="GO:0042797">
    <property type="term" value="P:tRNA transcription by RNA polymerase III"/>
    <property type="evidence" value="ECO:0007669"/>
    <property type="project" value="TreeGrafter"/>
</dbReference>
<dbReference type="Pfam" id="PF19725">
    <property type="entry name" value="RPC5_C"/>
    <property type="match status" value="2"/>
</dbReference>
<organism evidence="3 4">
    <name type="scientific">Sinocyclocheilus grahami</name>
    <name type="common">Dianchi golden-line fish</name>
    <name type="synonym">Barbus grahami</name>
    <dbReference type="NCBI Taxonomy" id="75366"/>
    <lineage>
        <taxon>Eukaryota</taxon>
        <taxon>Metazoa</taxon>
        <taxon>Chordata</taxon>
        <taxon>Craniata</taxon>
        <taxon>Vertebrata</taxon>
        <taxon>Euteleostomi</taxon>
        <taxon>Actinopterygii</taxon>
        <taxon>Neopterygii</taxon>
        <taxon>Teleostei</taxon>
        <taxon>Ostariophysi</taxon>
        <taxon>Cypriniformes</taxon>
        <taxon>Cyprinidae</taxon>
        <taxon>Cyprininae</taxon>
        <taxon>Sinocyclocheilus</taxon>
    </lineage>
</organism>
<dbReference type="Proteomes" id="UP000472262">
    <property type="component" value="Unassembled WGS sequence"/>
</dbReference>
<dbReference type="PANTHER" id="PTHR12069">
    <property type="entry name" value="DNA-DIRECTED RNA POLYMERASES III 80 KDA POLYPEPTIDE RNA POLYMERASE III SUBUNIT 5"/>
    <property type="match status" value="1"/>
</dbReference>
<feature type="region of interest" description="Disordered" evidence="1">
    <location>
        <begin position="1"/>
        <end position="70"/>
    </location>
</feature>
<proteinExistence type="predicted"/>
<dbReference type="InterPro" id="IPR006886">
    <property type="entry name" value="RNA_pol_III_Rpc5"/>
</dbReference>
<sequence length="194" mass="21949">MQRELDARRLKAARNTASSGESAAPVQVKQEPMSDSEEPMDTSGPLTNGSINGYPNSTSPASDPHNGHAHAFTPELQDFVRSTFRKHYVLCLSEVKRLFNLHLASLPTGHSVYGHVTDRMLQETILQSQCRQILVPVSTVIFMKNYRVRRNMIQTRLTQELGDAVTKTDVDRLLKVPLQYFILELSCYKKTFEL</sequence>
<feature type="domain" description="DNA-directed RNA polymerase III subunit RPC5 C-terminal" evidence="2">
    <location>
        <begin position="1"/>
        <end position="138"/>
    </location>
</feature>
<reference evidence="3" key="2">
    <citation type="submission" date="2025-09" db="UniProtKB">
        <authorList>
            <consortium name="Ensembl"/>
        </authorList>
    </citation>
    <scope>IDENTIFICATION</scope>
</reference>
<keyword evidence="4" id="KW-1185">Reference proteome</keyword>
<dbReference type="InterPro" id="IPR045576">
    <property type="entry name" value="RPC5_C"/>
</dbReference>